<sequence length="208" mass="22823">MHWFFVQLVSTDGAVGDWAEVDGGARDGTRMWWCSVVPLHGKEWFECALPTVWVVDWVGGRVKGKDLAGKTGDEGRGRLLIGDREVAEMNYKRRGRQRGLREMATGSVSVGDAVEGSGLDRGELGWPVIRGDGGRGEVRCTVAVRGGRHVSMRYLFRMAVGPIRAWTRAMAVCQYEQYGGGVYVKDEIAPPNGGYKWSTTAAVSEGLR</sequence>
<dbReference type="Proteomes" id="UP001151760">
    <property type="component" value="Unassembled WGS sequence"/>
</dbReference>
<comment type="caution">
    <text evidence="1">The sequence shown here is derived from an EMBL/GenBank/DDBJ whole genome shotgun (WGS) entry which is preliminary data.</text>
</comment>
<reference evidence="1" key="2">
    <citation type="submission" date="2022-01" db="EMBL/GenBank/DDBJ databases">
        <authorList>
            <person name="Yamashiro T."/>
            <person name="Shiraishi A."/>
            <person name="Satake H."/>
            <person name="Nakayama K."/>
        </authorList>
    </citation>
    <scope>NUCLEOTIDE SEQUENCE</scope>
</reference>
<keyword evidence="2" id="KW-1185">Reference proteome</keyword>
<accession>A0ABQ5HLK3</accession>
<dbReference type="EMBL" id="BQNB010019701">
    <property type="protein sequence ID" value="GJT88132.1"/>
    <property type="molecule type" value="Genomic_DNA"/>
</dbReference>
<protein>
    <submittedName>
        <fullName evidence="1">Uncharacterized protein</fullName>
    </submittedName>
</protein>
<gene>
    <name evidence="1" type="ORF">Tco_1069849</name>
</gene>
<evidence type="ECO:0000313" key="2">
    <source>
        <dbReference type="Proteomes" id="UP001151760"/>
    </source>
</evidence>
<proteinExistence type="predicted"/>
<evidence type="ECO:0000313" key="1">
    <source>
        <dbReference type="EMBL" id="GJT88132.1"/>
    </source>
</evidence>
<reference evidence="1" key="1">
    <citation type="journal article" date="2022" name="Int. J. Mol. Sci.">
        <title>Draft Genome of Tanacetum Coccineum: Genomic Comparison of Closely Related Tanacetum-Family Plants.</title>
        <authorList>
            <person name="Yamashiro T."/>
            <person name="Shiraishi A."/>
            <person name="Nakayama K."/>
            <person name="Satake H."/>
        </authorList>
    </citation>
    <scope>NUCLEOTIDE SEQUENCE</scope>
</reference>
<name>A0ABQ5HLK3_9ASTR</name>
<organism evidence="1 2">
    <name type="scientific">Tanacetum coccineum</name>
    <dbReference type="NCBI Taxonomy" id="301880"/>
    <lineage>
        <taxon>Eukaryota</taxon>
        <taxon>Viridiplantae</taxon>
        <taxon>Streptophyta</taxon>
        <taxon>Embryophyta</taxon>
        <taxon>Tracheophyta</taxon>
        <taxon>Spermatophyta</taxon>
        <taxon>Magnoliopsida</taxon>
        <taxon>eudicotyledons</taxon>
        <taxon>Gunneridae</taxon>
        <taxon>Pentapetalae</taxon>
        <taxon>asterids</taxon>
        <taxon>campanulids</taxon>
        <taxon>Asterales</taxon>
        <taxon>Asteraceae</taxon>
        <taxon>Asteroideae</taxon>
        <taxon>Anthemideae</taxon>
        <taxon>Anthemidinae</taxon>
        <taxon>Tanacetum</taxon>
    </lineage>
</organism>